<dbReference type="Proteomes" id="UP001500967">
    <property type="component" value="Unassembled WGS sequence"/>
</dbReference>
<keyword evidence="2" id="KW-0902">Two-component regulatory system</keyword>
<evidence type="ECO:0000256" key="3">
    <source>
        <dbReference type="ARBA" id="ARBA00023015"/>
    </source>
</evidence>
<evidence type="ECO:0000256" key="2">
    <source>
        <dbReference type="ARBA" id="ARBA00023012"/>
    </source>
</evidence>
<dbReference type="SUPFAM" id="SSF52172">
    <property type="entry name" value="CheY-like"/>
    <property type="match status" value="1"/>
</dbReference>
<dbReference type="InterPro" id="IPR016032">
    <property type="entry name" value="Sig_transdc_resp-reg_C-effctor"/>
</dbReference>
<dbReference type="CDD" id="cd00383">
    <property type="entry name" value="trans_reg_C"/>
    <property type="match status" value="1"/>
</dbReference>
<keyword evidence="4 7" id="KW-0238">DNA-binding</keyword>
<reference evidence="10 11" key="1">
    <citation type="journal article" date="2019" name="Int. J. Syst. Evol. Microbiol.">
        <title>The Global Catalogue of Microorganisms (GCM) 10K type strain sequencing project: providing services to taxonomists for standard genome sequencing and annotation.</title>
        <authorList>
            <consortium name="The Broad Institute Genomics Platform"/>
            <consortium name="The Broad Institute Genome Sequencing Center for Infectious Disease"/>
            <person name="Wu L."/>
            <person name="Ma J."/>
        </authorList>
    </citation>
    <scope>NUCLEOTIDE SEQUENCE [LARGE SCALE GENOMIC DNA]</scope>
    <source>
        <strain evidence="10 11">JCM 10425</strain>
    </source>
</reference>
<evidence type="ECO:0000256" key="1">
    <source>
        <dbReference type="ARBA" id="ARBA00022553"/>
    </source>
</evidence>
<accession>A0ABN0THU3</accession>
<evidence type="ECO:0000256" key="7">
    <source>
        <dbReference type="PROSITE-ProRule" id="PRU01091"/>
    </source>
</evidence>
<evidence type="ECO:0000259" key="9">
    <source>
        <dbReference type="PROSITE" id="PS51755"/>
    </source>
</evidence>
<dbReference type="InterPro" id="IPR011006">
    <property type="entry name" value="CheY-like_superfamily"/>
</dbReference>
<dbReference type="SMART" id="SM00448">
    <property type="entry name" value="REC"/>
    <property type="match status" value="1"/>
</dbReference>
<dbReference type="InterPro" id="IPR039420">
    <property type="entry name" value="WalR-like"/>
</dbReference>
<feature type="modified residue" description="4-aspartylphosphate" evidence="6">
    <location>
        <position position="73"/>
    </location>
</feature>
<name>A0ABN0THU3_9ACTN</name>
<dbReference type="CDD" id="cd17574">
    <property type="entry name" value="REC_OmpR"/>
    <property type="match status" value="1"/>
</dbReference>
<keyword evidence="5" id="KW-0804">Transcription</keyword>
<evidence type="ECO:0000259" key="8">
    <source>
        <dbReference type="PROSITE" id="PS50110"/>
    </source>
</evidence>
<dbReference type="EMBL" id="BAAAGX010000003">
    <property type="protein sequence ID" value="GAA0222067.1"/>
    <property type="molecule type" value="Genomic_DNA"/>
</dbReference>
<feature type="DNA-binding region" description="OmpR/PhoB-type" evidence="7">
    <location>
        <begin position="142"/>
        <end position="241"/>
    </location>
</feature>
<dbReference type="PANTHER" id="PTHR48111">
    <property type="entry name" value="REGULATOR OF RPOS"/>
    <property type="match status" value="1"/>
</dbReference>
<proteinExistence type="predicted"/>
<dbReference type="PROSITE" id="PS50110">
    <property type="entry name" value="RESPONSE_REGULATORY"/>
    <property type="match status" value="1"/>
</dbReference>
<evidence type="ECO:0000256" key="6">
    <source>
        <dbReference type="PROSITE-ProRule" id="PRU00169"/>
    </source>
</evidence>
<dbReference type="PROSITE" id="PS51755">
    <property type="entry name" value="OMPR_PHOB"/>
    <property type="match status" value="1"/>
</dbReference>
<dbReference type="Gene3D" id="6.10.250.690">
    <property type="match status" value="1"/>
</dbReference>
<dbReference type="Pfam" id="PF00486">
    <property type="entry name" value="Trans_reg_C"/>
    <property type="match status" value="1"/>
</dbReference>
<keyword evidence="3" id="KW-0805">Transcription regulation</keyword>
<dbReference type="InterPro" id="IPR001789">
    <property type="entry name" value="Sig_transdc_resp-reg_receiver"/>
</dbReference>
<dbReference type="Gene3D" id="3.40.50.2300">
    <property type="match status" value="1"/>
</dbReference>
<evidence type="ECO:0000313" key="11">
    <source>
        <dbReference type="Proteomes" id="UP001500967"/>
    </source>
</evidence>
<protein>
    <submittedName>
        <fullName evidence="10">Response regulator transcription factor</fullName>
    </submittedName>
</protein>
<dbReference type="SMART" id="SM00862">
    <property type="entry name" value="Trans_reg_C"/>
    <property type="match status" value="1"/>
</dbReference>
<dbReference type="SUPFAM" id="SSF46894">
    <property type="entry name" value="C-terminal effector domain of the bipartite response regulators"/>
    <property type="match status" value="1"/>
</dbReference>
<comment type="caution">
    <text evidence="10">The sequence shown here is derived from an EMBL/GenBank/DDBJ whole genome shotgun (WGS) entry which is preliminary data.</text>
</comment>
<dbReference type="InterPro" id="IPR001867">
    <property type="entry name" value="OmpR/PhoB-type_DNA-bd"/>
</dbReference>
<evidence type="ECO:0000313" key="10">
    <source>
        <dbReference type="EMBL" id="GAA0222067.1"/>
    </source>
</evidence>
<sequence length="245" mass="27919">MLRMLTSECQEVVRAAYSRAVPTHLLVAEDDRNHAEILRRYLESAGYRTTITHDGRAALEQFRRRRPDLVVLDVMMPELDGLTVCSVLRRESDVPVLMLTARTSEDDLLTGLDRGADDYLTKPYRPRELLARIHALLRRAAPAPDRFGPFAIDVARRAFTVHGRAVDCTPGEFAILTALMRQPERVFTRANLMEHTNGYGRDSTERTIDTHISNLRRKIEPNPRRPRYLVTVYSAGYKLIDPGPP</sequence>
<dbReference type="Gene3D" id="1.10.10.10">
    <property type="entry name" value="Winged helix-like DNA-binding domain superfamily/Winged helix DNA-binding domain"/>
    <property type="match status" value="1"/>
</dbReference>
<feature type="domain" description="Response regulatory" evidence="8">
    <location>
        <begin position="24"/>
        <end position="137"/>
    </location>
</feature>
<evidence type="ECO:0000256" key="5">
    <source>
        <dbReference type="ARBA" id="ARBA00023163"/>
    </source>
</evidence>
<keyword evidence="11" id="KW-1185">Reference proteome</keyword>
<dbReference type="Pfam" id="PF00072">
    <property type="entry name" value="Response_reg"/>
    <property type="match status" value="1"/>
</dbReference>
<dbReference type="PANTHER" id="PTHR48111:SF1">
    <property type="entry name" value="TWO-COMPONENT RESPONSE REGULATOR ORR33"/>
    <property type="match status" value="1"/>
</dbReference>
<dbReference type="InterPro" id="IPR036388">
    <property type="entry name" value="WH-like_DNA-bd_sf"/>
</dbReference>
<keyword evidence="1 6" id="KW-0597">Phosphoprotein</keyword>
<evidence type="ECO:0000256" key="4">
    <source>
        <dbReference type="ARBA" id="ARBA00023125"/>
    </source>
</evidence>
<feature type="domain" description="OmpR/PhoB-type" evidence="9">
    <location>
        <begin position="142"/>
        <end position="241"/>
    </location>
</feature>
<organism evidence="10 11">
    <name type="scientific">Cryptosporangium japonicum</name>
    <dbReference type="NCBI Taxonomy" id="80872"/>
    <lineage>
        <taxon>Bacteria</taxon>
        <taxon>Bacillati</taxon>
        <taxon>Actinomycetota</taxon>
        <taxon>Actinomycetes</taxon>
        <taxon>Cryptosporangiales</taxon>
        <taxon>Cryptosporangiaceae</taxon>
        <taxon>Cryptosporangium</taxon>
    </lineage>
</organism>
<gene>
    <name evidence="10" type="ORF">GCM10009539_04050</name>
</gene>